<comment type="caution">
    <text evidence="2">The sequence shown here is derived from an EMBL/GenBank/DDBJ whole genome shotgun (WGS) entry which is preliminary data.</text>
</comment>
<reference evidence="3" key="1">
    <citation type="submission" date="2017-09" db="EMBL/GenBank/DDBJ databases">
        <title>Depth-based differentiation of microbial function through sediment-hosted aquifers and enrichment of novel symbionts in the deep terrestrial subsurface.</title>
        <authorList>
            <person name="Probst A.J."/>
            <person name="Ladd B."/>
            <person name="Jarett J.K."/>
            <person name="Geller-Mcgrath D.E."/>
            <person name="Sieber C.M.K."/>
            <person name="Emerson J.B."/>
            <person name="Anantharaman K."/>
            <person name="Thomas B.C."/>
            <person name="Malmstrom R."/>
            <person name="Stieglmeier M."/>
            <person name="Klingl A."/>
            <person name="Woyke T."/>
            <person name="Ryan C.M."/>
            <person name="Banfield J.F."/>
        </authorList>
    </citation>
    <scope>NUCLEOTIDE SEQUENCE [LARGE SCALE GENOMIC DNA]</scope>
</reference>
<gene>
    <name evidence="2" type="ORF">COT67_00295</name>
</gene>
<accession>A0A2H0WM19</accession>
<dbReference type="AlphaFoldDB" id="A0A2H0WM19"/>
<dbReference type="InterPro" id="IPR037914">
    <property type="entry name" value="SpoVT-AbrB_sf"/>
</dbReference>
<dbReference type="SUPFAM" id="SSF89447">
    <property type="entry name" value="AbrB/MazE/MraZ-like"/>
    <property type="match status" value="1"/>
</dbReference>
<evidence type="ECO:0000313" key="2">
    <source>
        <dbReference type="EMBL" id="PIS13701.1"/>
    </source>
</evidence>
<organism evidence="2 3">
    <name type="scientific">Candidatus Tagabacteria bacterium CG09_land_8_20_14_0_10_41_14</name>
    <dbReference type="NCBI Taxonomy" id="1975021"/>
    <lineage>
        <taxon>Bacteria</taxon>
        <taxon>Candidatus Tagaibacteriota</taxon>
    </lineage>
</organism>
<dbReference type="EMBL" id="PEZL01000005">
    <property type="protein sequence ID" value="PIS13701.1"/>
    <property type="molecule type" value="Genomic_DNA"/>
</dbReference>
<dbReference type="SMART" id="SM00966">
    <property type="entry name" value="SpoVT_AbrB"/>
    <property type="match status" value="1"/>
</dbReference>
<name>A0A2H0WM19_9BACT</name>
<sequence length="78" mass="9038">MTFIEKTQKITERGQITLPASWRKEVKTDTIHLKTDGEFIEISPVYKEYTVFDAIRDNKGKGLKAVDLVKILKKIDKK</sequence>
<dbReference type="Proteomes" id="UP000230353">
    <property type="component" value="Unassembled WGS sequence"/>
</dbReference>
<dbReference type="InterPro" id="IPR007159">
    <property type="entry name" value="SpoVT-AbrB_dom"/>
</dbReference>
<proteinExistence type="predicted"/>
<feature type="domain" description="SpoVT-AbrB" evidence="1">
    <location>
        <begin position="8"/>
        <end position="50"/>
    </location>
</feature>
<evidence type="ECO:0000259" key="1">
    <source>
        <dbReference type="SMART" id="SM00966"/>
    </source>
</evidence>
<evidence type="ECO:0000313" key="3">
    <source>
        <dbReference type="Proteomes" id="UP000230353"/>
    </source>
</evidence>
<dbReference type="GO" id="GO:0003677">
    <property type="term" value="F:DNA binding"/>
    <property type="evidence" value="ECO:0007669"/>
    <property type="project" value="InterPro"/>
</dbReference>
<protein>
    <recommendedName>
        <fullName evidence="1">SpoVT-AbrB domain-containing protein</fullName>
    </recommendedName>
</protein>